<keyword evidence="2" id="KW-1185">Reference proteome</keyword>
<evidence type="ECO:0000313" key="1">
    <source>
        <dbReference type="EMBL" id="MBO0132297.1"/>
    </source>
</evidence>
<name>A0ABS3EKL2_9HYPH</name>
<evidence type="ECO:0000313" key="2">
    <source>
        <dbReference type="Proteomes" id="UP000664699"/>
    </source>
</evidence>
<dbReference type="RefSeq" id="WP_207134732.1">
    <property type="nucleotide sequence ID" value="NZ_JAFLNA010000008.1"/>
</dbReference>
<reference evidence="1 2" key="1">
    <citation type="submission" date="2021-03" db="EMBL/GenBank/DDBJ databases">
        <title>Whole genome sequence of Agrobacterium sp. strain Rnr.</title>
        <authorList>
            <person name="Mafakheri H."/>
            <person name="Taghavi S.M."/>
            <person name="Nemanja K."/>
            <person name="Osdaghi E."/>
        </authorList>
    </citation>
    <scope>NUCLEOTIDE SEQUENCE [LARGE SCALE GENOMIC DNA]</scope>
    <source>
        <strain evidence="1 2">Rnr</strain>
    </source>
</reference>
<sequence>MISPYQRLSTAIIDLESNPEVQAVLAFAKEIVDRFCDDLRTAATKGEKYKLGFLLMSFDKVTFGDPPVASEEHFAATSTGKVGRFMCFPDEVTAKEVLRVFTAEEMDIQTFLIMTLVSLRQIEVEGPSHMANFLLDDSYNRLKGFLARALFDKVES</sequence>
<dbReference type="EMBL" id="JAFLNA010000008">
    <property type="protein sequence ID" value="MBO0132297.1"/>
    <property type="molecule type" value="Genomic_DNA"/>
</dbReference>
<gene>
    <name evidence="1" type="ORF">JZX89_16305</name>
</gene>
<proteinExistence type="predicted"/>
<comment type="caution">
    <text evidence="1">The sequence shown here is derived from an EMBL/GenBank/DDBJ whole genome shotgun (WGS) entry which is preliminary data.</text>
</comment>
<accession>A0ABS3EKL2</accession>
<organism evidence="1 2">
    <name type="scientific">Agrobacterium burrii</name>
    <dbReference type="NCBI Taxonomy" id="2815339"/>
    <lineage>
        <taxon>Bacteria</taxon>
        <taxon>Pseudomonadati</taxon>
        <taxon>Pseudomonadota</taxon>
        <taxon>Alphaproteobacteria</taxon>
        <taxon>Hyphomicrobiales</taxon>
        <taxon>Rhizobiaceae</taxon>
        <taxon>Rhizobium/Agrobacterium group</taxon>
        <taxon>Agrobacterium</taxon>
        <taxon>Agrobacterium tumefaciens complex</taxon>
    </lineage>
</organism>
<dbReference type="Proteomes" id="UP000664699">
    <property type="component" value="Unassembled WGS sequence"/>
</dbReference>
<protein>
    <submittedName>
        <fullName evidence="1">Uncharacterized protein</fullName>
    </submittedName>
</protein>